<organism evidence="1 2">
    <name type="scientific">Lactococcus phage CHPC958</name>
    <dbReference type="NCBI Taxonomy" id="2675254"/>
    <lineage>
        <taxon>Viruses</taxon>
        <taxon>Duplodnaviria</taxon>
        <taxon>Heunggongvirae</taxon>
        <taxon>Uroviricota</taxon>
        <taxon>Caudoviricetes</taxon>
        <taxon>Skunavirus</taxon>
        <taxon>Skunavirus CHPC958</taxon>
    </lineage>
</organism>
<accession>A0A650EVZ2</accession>
<protein>
    <submittedName>
        <fullName evidence="1">Uncharacterized protein</fullName>
    </submittedName>
</protein>
<name>A0A650EVZ2_9CAUD</name>
<keyword evidence="2" id="KW-1185">Reference proteome</keyword>
<evidence type="ECO:0000313" key="2">
    <source>
        <dbReference type="Proteomes" id="UP000424741"/>
    </source>
</evidence>
<dbReference type="Proteomes" id="UP000424741">
    <property type="component" value="Segment"/>
</dbReference>
<proteinExistence type="predicted"/>
<gene>
    <name evidence="1" type="ORF">CHPC958_000884</name>
</gene>
<reference evidence="1 2" key="1">
    <citation type="submission" date="2019-11" db="EMBL/GenBank/DDBJ databases">
        <title>Genome Sequences of 31 Lactococcus lactis Bacteriophages Isolated from Foods.</title>
        <authorList>
            <person name="Marcelli B."/>
            <person name="de Jong A."/>
            <person name="Kuipers O.P."/>
        </authorList>
    </citation>
    <scope>NUCLEOTIDE SEQUENCE [LARGE SCALE GENOMIC DNA]</scope>
</reference>
<dbReference type="EMBL" id="MN689522">
    <property type="protein sequence ID" value="QGT53224.1"/>
    <property type="molecule type" value="Genomic_DNA"/>
</dbReference>
<sequence>MVVKLTQEQADFLETFREPDEAVYYISRWGWCYALEDGNGEVYGDSEEKPFKLDEKLKMIEAVINGYEVIEPTFKFYNYSVNSRSPLYYAGDIRQLTNNEKNALKVKKDSEEYKALELLGFLCQTEV</sequence>
<evidence type="ECO:0000313" key="1">
    <source>
        <dbReference type="EMBL" id="QGT53224.1"/>
    </source>
</evidence>